<name>A0A2U8DR38_9CLOT</name>
<dbReference type="OrthoDB" id="62420at2"/>
<accession>A0A2U8DR38</accession>
<evidence type="ECO:0000256" key="12">
    <source>
        <dbReference type="SAM" id="Phobius"/>
    </source>
</evidence>
<dbReference type="GO" id="GO:0042910">
    <property type="term" value="F:xenobiotic transmembrane transporter activity"/>
    <property type="evidence" value="ECO:0007669"/>
    <property type="project" value="InterPro"/>
</dbReference>
<keyword evidence="9" id="KW-0406">Ion transport</keyword>
<keyword evidence="7 12" id="KW-0812">Transmembrane</keyword>
<dbReference type="RefSeq" id="WP_032076557.1">
    <property type="nucleotide sequence ID" value="NZ_CP020953.1"/>
</dbReference>
<dbReference type="Pfam" id="PF01554">
    <property type="entry name" value="MatE"/>
    <property type="match status" value="2"/>
</dbReference>
<dbReference type="InterPro" id="IPR002528">
    <property type="entry name" value="MATE_fam"/>
</dbReference>
<gene>
    <name evidence="13" type="ORF">B9W14_12100</name>
</gene>
<reference evidence="14" key="1">
    <citation type="submission" date="2017-04" db="EMBL/GenBank/DDBJ databases">
        <authorList>
            <person name="Song Y."/>
            <person name="Cho B.-K."/>
        </authorList>
    </citation>
    <scope>NUCLEOTIDE SEQUENCE [LARGE SCALE GENOMIC DNA]</scope>
    <source>
        <strain evidence="14">SL1</strain>
    </source>
</reference>
<keyword evidence="4" id="KW-0813">Transport</keyword>
<dbReference type="InterPro" id="IPR050222">
    <property type="entry name" value="MATE_MdtK"/>
</dbReference>
<evidence type="ECO:0000256" key="9">
    <source>
        <dbReference type="ARBA" id="ARBA00023065"/>
    </source>
</evidence>
<dbReference type="EMBL" id="CP020953">
    <property type="protein sequence ID" value="AWI05213.1"/>
    <property type="molecule type" value="Genomic_DNA"/>
</dbReference>
<feature type="transmembrane region" description="Helical" evidence="12">
    <location>
        <begin position="351"/>
        <end position="375"/>
    </location>
</feature>
<evidence type="ECO:0000313" key="14">
    <source>
        <dbReference type="Proteomes" id="UP000244910"/>
    </source>
</evidence>
<dbReference type="KEGG" id="cdrk:B9W14_12100"/>
<organism evidence="13 14">
    <name type="scientific">Clostridium drakei</name>
    <dbReference type="NCBI Taxonomy" id="332101"/>
    <lineage>
        <taxon>Bacteria</taxon>
        <taxon>Bacillati</taxon>
        <taxon>Bacillota</taxon>
        <taxon>Clostridia</taxon>
        <taxon>Eubacteriales</taxon>
        <taxon>Clostridiaceae</taxon>
        <taxon>Clostridium</taxon>
    </lineage>
</organism>
<sequence length="453" mass="49714">MLNKNTIKEVLDISLPAVGESTLYTFMSIFDTMMIGKYGGSTAVSAVGISNEILNTCVNIFIVVGISVGITSFVSRSIGAKEKSSAQEYASIGFFLGVICSVFLCYILFKFSRNILFFAGAKGNVLDLSNAFTKMTVIAIFFNMMTNVINSILRGYGNTYTPFLIAAFITIVKLLLDAILIFGIIVPELGIMGSAIASICSQAAGFIVVLIYFIKESYVKIKLRYIFCLKVSKIKNILLLSIPSSMEDAAFGLSRLLCTFIIMHSGNIAFASNQIANTIESISFMPGMGFGVAATTLVGIKVGEKNYKKAREYTYVCAVSAVLMMGFFSAVFLVMPGILVNLFIDEGEKKIIYLASLCLFIGAFEQPSIAISTVFSSALKGAGDAKTPLIVSLMTSWIIRLPLIFYFIHFLKLSVIYVWWVTVIQWGVDAILMLILFEKKLNSRNKLFLSKIH</sequence>
<dbReference type="AlphaFoldDB" id="A0A2U8DR38"/>
<evidence type="ECO:0000256" key="5">
    <source>
        <dbReference type="ARBA" id="ARBA00022449"/>
    </source>
</evidence>
<evidence type="ECO:0000256" key="4">
    <source>
        <dbReference type="ARBA" id="ARBA00022448"/>
    </source>
</evidence>
<comment type="function">
    <text evidence="1">Multidrug efflux pump.</text>
</comment>
<dbReference type="PIRSF" id="PIRSF006603">
    <property type="entry name" value="DinF"/>
    <property type="match status" value="1"/>
</dbReference>
<feature type="transmembrane region" description="Helical" evidence="12">
    <location>
        <begin position="249"/>
        <end position="270"/>
    </location>
</feature>
<dbReference type="NCBIfam" id="TIGR00797">
    <property type="entry name" value="matE"/>
    <property type="match status" value="1"/>
</dbReference>
<comment type="subcellular location">
    <subcellularLocation>
        <location evidence="2">Cell membrane</location>
        <topology evidence="2">Multi-pass membrane protein</topology>
    </subcellularLocation>
</comment>
<feature type="transmembrane region" description="Helical" evidence="12">
    <location>
        <begin position="315"/>
        <end position="339"/>
    </location>
</feature>
<evidence type="ECO:0000256" key="8">
    <source>
        <dbReference type="ARBA" id="ARBA00022989"/>
    </source>
</evidence>
<evidence type="ECO:0000256" key="3">
    <source>
        <dbReference type="ARBA" id="ARBA00020268"/>
    </source>
</evidence>
<evidence type="ECO:0000256" key="10">
    <source>
        <dbReference type="ARBA" id="ARBA00023136"/>
    </source>
</evidence>
<feature type="transmembrane region" description="Helical" evidence="12">
    <location>
        <begin position="191"/>
        <end position="214"/>
    </location>
</feature>
<dbReference type="GO" id="GO:0006811">
    <property type="term" value="P:monoatomic ion transport"/>
    <property type="evidence" value="ECO:0007669"/>
    <property type="project" value="UniProtKB-KW"/>
</dbReference>
<evidence type="ECO:0000256" key="2">
    <source>
        <dbReference type="ARBA" id="ARBA00004651"/>
    </source>
</evidence>
<evidence type="ECO:0000256" key="1">
    <source>
        <dbReference type="ARBA" id="ARBA00003408"/>
    </source>
</evidence>
<feature type="transmembrane region" description="Helical" evidence="12">
    <location>
        <begin position="282"/>
        <end position="303"/>
    </location>
</feature>
<keyword evidence="8 12" id="KW-1133">Transmembrane helix</keyword>
<protein>
    <recommendedName>
        <fullName evidence="3">Probable multidrug resistance protein NorM</fullName>
    </recommendedName>
    <alternativeName>
        <fullName evidence="11">Multidrug-efflux transporter</fullName>
    </alternativeName>
</protein>
<dbReference type="CDD" id="cd13137">
    <property type="entry name" value="MATE_NorM_like"/>
    <property type="match status" value="1"/>
</dbReference>
<dbReference type="GO" id="GO:0015297">
    <property type="term" value="F:antiporter activity"/>
    <property type="evidence" value="ECO:0007669"/>
    <property type="project" value="UniProtKB-KW"/>
</dbReference>
<evidence type="ECO:0000256" key="7">
    <source>
        <dbReference type="ARBA" id="ARBA00022692"/>
    </source>
</evidence>
<proteinExistence type="predicted"/>
<evidence type="ECO:0000256" key="11">
    <source>
        <dbReference type="ARBA" id="ARBA00031636"/>
    </source>
</evidence>
<dbReference type="PANTHER" id="PTHR43298:SF4">
    <property type="entry name" value="DRUG_SODIUM ANTIPORTER"/>
    <property type="match status" value="1"/>
</dbReference>
<keyword evidence="6" id="KW-1003">Cell membrane</keyword>
<evidence type="ECO:0000256" key="6">
    <source>
        <dbReference type="ARBA" id="ARBA00022475"/>
    </source>
</evidence>
<dbReference type="GO" id="GO:0005886">
    <property type="term" value="C:plasma membrane"/>
    <property type="evidence" value="ECO:0007669"/>
    <property type="project" value="UniProtKB-SubCell"/>
</dbReference>
<feature type="transmembrane region" description="Helical" evidence="12">
    <location>
        <begin position="53"/>
        <end position="74"/>
    </location>
</feature>
<feature type="transmembrane region" description="Helical" evidence="12">
    <location>
        <begin position="129"/>
        <end position="149"/>
    </location>
</feature>
<evidence type="ECO:0000313" key="13">
    <source>
        <dbReference type="EMBL" id="AWI05213.1"/>
    </source>
</evidence>
<feature type="transmembrane region" description="Helical" evidence="12">
    <location>
        <begin position="86"/>
        <end position="109"/>
    </location>
</feature>
<dbReference type="Proteomes" id="UP000244910">
    <property type="component" value="Chromosome"/>
</dbReference>
<keyword evidence="10 12" id="KW-0472">Membrane</keyword>
<dbReference type="PANTHER" id="PTHR43298">
    <property type="entry name" value="MULTIDRUG RESISTANCE PROTEIN NORM-RELATED"/>
    <property type="match status" value="1"/>
</dbReference>
<feature type="transmembrane region" description="Helical" evidence="12">
    <location>
        <begin position="417"/>
        <end position="437"/>
    </location>
</feature>
<dbReference type="InterPro" id="IPR048279">
    <property type="entry name" value="MdtK-like"/>
</dbReference>
<feature type="transmembrane region" description="Helical" evidence="12">
    <location>
        <begin position="387"/>
        <end position="411"/>
    </location>
</feature>
<feature type="transmembrane region" description="Helical" evidence="12">
    <location>
        <begin position="161"/>
        <end position="185"/>
    </location>
</feature>
<keyword evidence="5" id="KW-0050">Antiport</keyword>
<keyword evidence="14" id="KW-1185">Reference proteome</keyword>